<evidence type="ECO:0000256" key="2">
    <source>
        <dbReference type="SAM" id="Phobius"/>
    </source>
</evidence>
<sequence length="438" mass="47394">MAEPLKHINYSFEDIQRYLQGRMSATEMHDIEKAALQDPFLADAIEGFNEADINTAKQHLNEINAGLFAEKQKAKVVAFNKRTRWLNIAALVVVLAGVGLVISFLTKTSSSDKQAEIAKVQPAPVKKEAVKDSFAAPANTGNVIKQADTTLLIAENKTAKKTQPSSAKTKEKEKAEVANANTPIEAEEDSYKTDVAIAASPAPIPEKTMMSRAYSAAAANADSMQTALRGKVSGFSVLPTTFSGKVVDENNNPIAGVSVVSADNKAAVLTDINGDFNLQKNDTLLHVTASTVGYNTQSTALQQGFNKPIMLKQSSGSLNDVVVTGYGIKRKRNAFTDSLIRAQRKMSGDSAMPVGGWNNFNNYVVTQLNKDTTTSGITNPRDLVELEFLIDNSGNPYNIKVTKSPNDVYSTKAVEILKHGPKWTKPAKKKKAKVVINF</sequence>
<keyword evidence="2" id="KW-0812">Transmembrane</keyword>
<dbReference type="SUPFAM" id="SSF49464">
    <property type="entry name" value="Carboxypeptidase regulatory domain-like"/>
    <property type="match status" value="1"/>
</dbReference>
<proteinExistence type="predicted"/>
<evidence type="ECO:0000313" key="4">
    <source>
        <dbReference type="Proteomes" id="UP000199031"/>
    </source>
</evidence>
<name>A0A1I5ZE32_9BACT</name>
<evidence type="ECO:0000313" key="3">
    <source>
        <dbReference type="EMBL" id="SFQ54702.1"/>
    </source>
</evidence>
<feature type="transmembrane region" description="Helical" evidence="2">
    <location>
        <begin position="85"/>
        <end position="105"/>
    </location>
</feature>
<organism evidence="3 4">
    <name type="scientific">Parafilimonas terrae</name>
    <dbReference type="NCBI Taxonomy" id="1465490"/>
    <lineage>
        <taxon>Bacteria</taxon>
        <taxon>Pseudomonadati</taxon>
        <taxon>Bacteroidota</taxon>
        <taxon>Chitinophagia</taxon>
        <taxon>Chitinophagales</taxon>
        <taxon>Chitinophagaceae</taxon>
        <taxon>Parafilimonas</taxon>
    </lineage>
</organism>
<dbReference type="InterPro" id="IPR008969">
    <property type="entry name" value="CarboxyPept-like_regulatory"/>
</dbReference>
<dbReference type="RefSeq" id="WP_090663164.1">
    <property type="nucleotide sequence ID" value="NZ_FOXQ01000020.1"/>
</dbReference>
<gene>
    <name evidence="3" type="ORF">SAMN05444277_12026</name>
</gene>
<accession>A0A1I5ZE32</accession>
<keyword evidence="4" id="KW-1185">Reference proteome</keyword>
<dbReference type="Gene3D" id="2.60.40.1120">
    <property type="entry name" value="Carboxypeptidase-like, regulatory domain"/>
    <property type="match status" value="1"/>
</dbReference>
<dbReference type="AlphaFoldDB" id="A0A1I5ZE32"/>
<feature type="region of interest" description="Disordered" evidence="1">
    <location>
        <begin position="156"/>
        <end position="178"/>
    </location>
</feature>
<keyword evidence="2" id="KW-1133">Transmembrane helix</keyword>
<reference evidence="3 4" key="1">
    <citation type="submission" date="2016-10" db="EMBL/GenBank/DDBJ databases">
        <authorList>
            <person name="de Groot N.N."/>
        </authorList>
    </citation>
    <scope>NUCLEOTIDE SEQUENCE [LARGE SCALE GENOMIC DNA]</scope>
    <source>
        <strain evidence="3 4">DSM 28286</strain>
    </source>
</reference>
<keyword evidence="2" id="KW-0472">Membrane</keyword>
<evidence type="ECO:0000256" key="1">
    <source>
        <dbReference type="SAM" id="MobiDB-lite"/>
    </source>
</evidence>
<dbReference type="Pfam" id="PF13715">
    <property type="entry name" value="CarbopepD_reg_2"/>
    <property type="match status" value="1"/>
</dbReference>
<dbReference type="STRING" id="1465490.SAMN05444277_12026"/>
<dbReference type="EMBL" id="FOXQ01000020">
    <property type="protein sequence ID" value="SFQ54702.1"/>
    <property type="molecule type" value="Genomic_DNA"/>
</dbReference>
<dbReference type="Proteomes" id="UP000199031">
    <property type="component" value="Unassembled WGS sequence"/>
</dbReference>
<protein>
    <submittedName>
        <fullName evidence="3">CarboxypepD_reg-like domain-containing protein</fullName>
    </submittedName>
</protein>
<dbReference type="OrthoDB" id="1112758at2"/>